<keyword evidence="4" id="KW-1185">Reference proteome</keyword>
<proteinExistence type="inferred from homology"/>
<evidence type="ECO:0000256" key="1">
    <source>
        <dbReference type="HAMAP-Rule" id="MF_02130"/>
    </source>
</evidence>
<evidence type="ECO:0000259" key="2">
    <source>
        <dbReference type="Pfam" id="PF04038"/>
    </source>
</evidence>
<comment type="similarity">
    <text evidence="1">Belongs to the archaeal dihydroneopterin aldolase family.</text>
</comment>
<dbReference type="RefSeq" id="WP_048112174.1">
    <property type="nucleotide sequence ID" value="NZ_CP010070.1"/>
</dbReference>
<dbReference type="InterPro" id="IPR027508">
    <property type="entry name" value="DHN_aldolase_MptD"/>
</dbReference>
<dbReference type="STRING" id="1577791.Mpt1_c06920"/>
<reference evidence="3 4" key="1">
    <citation type="journal article" date="2014" name="Appl. Environ. Microbiol.">
        <title>Comparative Genome Analysis of 'Candidatus Methanoplasma termitum' Indicates a New Mode of Energy Metabolism in the Seventh Order of Methanogens.</title>
        <authorList>
            <person name="Lang K."/>
            <person name="Schuldes J."/>
            <person name="Klingl A."/>
            <person name="Poehlein A."/>
            <person name="Daniel R."/>
            <person name="Brune A."/>
        </authorList>
    </citation>
    <scope>NUCLEOTIDE SEQUENCE [LARGE SCALE GENOMIC DNA]</scope>
    <source>
        <strain evidence="4">Mpt1</strain>
    </source>
</reference>
<organism evidence="3 4">
    <name type="scientific">Candidatus Methanoplasma termitum</name>
    <dbReference type="NCBI Taxonomy" id="1577791"/>
    <lineage>
        <taxon>Archaea</taxon>
        <taxon>Methanobacteriati</taxon>
        <taxon>Thermoplasmatota</taxon>
        <taxon>Thermoplasmata</taxon>
        <taxon>Methanomassiliicoccales</taxon>
        <taxon>Methanomassiliicoccaceae</taxon>
        <taxon>Candidatus Methanoplasma</taxon>
    </lineage>
</organism>
<evidence type="ECO:0000313" key="4">
    <source>
        <dbReference type="Proteomes" id="UP000030787"/>
    </source>
</evidence>
<dbReference type="KEGG" id="mear:Mpt1_c06920"/>
<protein>
    <recommendedName>
        <fullName evidence="1">Dihydroneopterin aldolase</fullName>
        <shortName evidence="1">DHNA</shortName>
        <ecNumber evidence="1">4.1.2.25</ecNumber>
    </recommendedName>
    <alternativeName>
        <fullName evidence="1">7,8-dihydroneopterin aldolase</fullName>
    </alternativeName>
</protein>
<dbReference type="Proteomes" id="UP000030787">
    <property type="component" value="Chromosome"/>
</dbReference>
<dbReference type="EC" id="4.1.2.25" evidence="1"/>
<dbReference type="AlphaFoldDB" id="A0A0A7LE62"/>
<feature type="domain" description="Dihydroneopterin aldolase MtpD C-terminal" evidence="2">
    <location>
        <begin position="16"/>
        <end position="121"/>
    </location>
</feature>
<dbReference type="Pfam" id="PF04038">
    <property type="entry name" value="DHNA"/>
    <property type="match status" value="1"/>
</dbReference>
<dbReference type="HAMAP" id="MF_02130">
    <property type="entry name" value="DHNA_arch"/>
    <property type="match status" value="1"/>
</dbReference>
<dbReference type="InterPro" id="IPR007181">
    <property type="entry name" value="MtpD_C"/>
</dbReference>
<keyword evidence="1 3" id="KW-0456">Lyase</keyword>
<dbReference type="EMBL" id="CP010070">
    <property type="protein sequence ID" value="AIZ56577.1"/>
    <property type="molecule type" value="Genomic_DNA"/>
</dbReference>
<dbReference type="GO" id="GO:0004150">
    <property type="term" value="F:dihydroneopterin aldolase activity"/>
    <property type="evidence" value="ECO:0007669"/>
    <property type="project" value="UniProtKB-UniRule"/>
</dbReference>
<feature type="binding site" evidence="1">
    <location>
        <position position="119"/>
    </location>
    <ligand>
        <name>substrate</name>
    </ligand>
</feature>
<name>A0A0A7LE62_9ARCH</name>
<dbReference type="Gene3D" id="3.30.1300.20">
    <property type="entry name" value="7,8-dihydroneopterin aldolase (MptD)"/>
    <property type="match status" value="1"/>
</dbReference>
<comment type="function">
    <text evidence="1">Catalyzes the conversion of 7,8-dihydroneopterin (H2Neo) to 6-hydroxymethyl-7,8-dihydropterin (6-HMD).</text>
</comment>
<evidence type="ECO:0000313" key="3">
    <source>
        <dbReference type="EMBL" id="AIZ56577.1"/>
    </source>
</evidence>
<dbReference type="HOGENOM" id="CLU_149105_1_0_2"/>
<dbReference type="GeneID" id="24818358"/>
<comment type="catalytic activity">
    <reaction evidence="1">
        <text>7,8-dihydroneopterin = 6-hydroxymethyl-7,8-dihydropterin + glycolaldehyde</text>
        <dbReference type="Rhea" id="RHEA:10540"/>
        <dbReference type="ChEBI" id="CHEBI:17001"/>
        <dbReference type="ChEBI" id="CHEBI:17071"/>
        <dbReference type="ChEBI" id="CHEBI:44841"/>
        <dbReference type="EC" id="4.1.2.25"/>
    </reaction>
</comment>
<dbReference type="OrthoDB" id="132689at2157"/>
<sequence length="125" mass="14444">MKSREELAAEKFKCSTKERALFEAGIKMGTIYHQFVGMPLNEDSIESLEDAIERGVLVQPYVESVKVRIDRSIFGPKKDEYSYRSLTGEMLDVVLVIKIDNVRVKAEMRYDPKLNYPLMYISDVE</sequence>
<comment type="subunit">
    <text evidence="1">Homotetramer.</text>
</comment>
<dbReference type="InterPro" id="IPR036839">
    <property type="entry name" value="MptD_sf"/>
</dbReference>
<dbReference type="SUPFAM" id="SSF143560">
    <property type="entry name" value="MK0786-like"/>
    <property type="match status" value="1"/>
</dbReference>
<feature type="binding site" evidence="1">
    <location>
        <position position="23"/>
    </location>
    <ligand>
        <name>substrate</name>
    </ligand>
</feature>
<gene>
    <name evidence="1 3" type="primary">mptD</name>
    <name evidence="3" type="ORF">Mpt1_c06920</name>
</gene>
<accession>A0A0A7LE62</accession>